<comment type="caution">
    <text evidence="2">The sequence shown here is derived from an EMBL/GenBank/DDBJ whole genome shotgun (WGS) entry which is preliminary data.</text>
</comment>
<dbReference type="Proteomes" id="UP001196843">
    <property type="component" value="Unassembled WGS sequence"/>
</dbReference>
<evidence type="ECO:0000313" key="2">
    <source>
        <dbReference type="EMBL" id="MBW9093040.1"/>
    </source>
</evidence>
<name>A0ABS7HKT1_9MICO</name>
<keyword evidence="2" id="KW-0067">ATP-binding</keyword>
<keyword evidence="2" id="KW-0378">Hydrolase</keyword>
<evidence type="ECO:0000313" key="3">
    <source>
        <dbReference type="Proteomes" id="UP001196843"/>
    </source>
</evidence>
<protein>
    <submittedName>
        <fullName evidence="2">DEAD/DEAH box helicase</fullName>
    </submittedName>
</protein>
<organism evidence="2 3">
    <name type="scientific">Microbacterium jejuense</name>
    <dbReference type="NCBI Taxonomy" id="1263637"/>
    <lineage>
        <taxon>Bacteria</taxon>
        <taxon>Bacillati</taxon>
        <taxon>Actinomycetota</taxon>
        <taxon>Actinomycetes</taxon>
        <taxon>Micrococcales</taxon>
        <taxon>Microbacteriaceae</taxon>
        <taxon>Microbacterium</taxon>
    </lineage>
</organism>
<keyword evidence="2" id="KW-0547">Nucleotide-binding</keyword>
<dbReference type="InterPro" id="IPR027417">
    <property type="entry name" value="P-loop_NTPase"/>
</dbReference>
<dbReference type="InterPro" id="IPR027785">
    <property type="entry name" value="UvrD-like_helicase_C"/>
</dbReference>
<accession>A0ABS7HKT1</accession>
<dbReference type="Pfam" id="PF13538">
    <property type="entry name" value="UvrD_C_2"/>
    <property type="match status" value="1"/>
</dbReference>
<keyword evidence="3" id="KW-1185">Reference proteome</keyword>
<gene>
    <name evidence="2" type="ORF">JNB62_05040</name>
</gene>
<dbReference type="SUPFAM" id="SSF52540">
    <property type="entry name" value="P-loop containing nucleoside triphosphate hydrolases"/>
    <property type="match status" value="1"/>
</dbReference>
<dbReference type="Gene3D" id="3.40.50.300">
    <property type="entry name" value="P-loop containing nucleotide triphosphate hydrolases"/>
    <property type="match status" value="2"/>
</dbReference>
<evidence type="ECO:0000259" key="1">
    <source>
        <dbReference type="Pfam" id="PF13538"/>
    </source>
</evidence>
<keyword evidence="2" id="KW-0347">Helicase</keyword>
<dbReference type="GO" id="GO:0004386">
    <property type="term" value="F:helicase activity"/>
    <property type="evidence" value="ECO:0007669"/>
    <property type="project" value="UniProtKB-KW"/>
</dbReference>
<sequence>MALEVVHGQPDNRAAALHLADVAASLVEDGTIYLGYPVLATADDRVEIDALLVSQSHGLIAFRFADVLPATVDDWLVLSSEQDSIYNTLESNLSRHESLRQGRQFAVDIGTITLLSADLGPSPISTAATFATFEQLPDLVASRPPLDADLYRSLEAALQRVTTIRPAKRRVDVKSDTSRGATMKVIERGIANLDFWQKKAAIETPDGPQRIRGLAGSGKTIVLALKAALLHAQNESWNIVVTFSSRALYQQFEDLVKRFSFAHMDDLPDPERLSIMHAWGSRGRDGVYTRLADALGVQPHNFRSAEQKFGREDAFEGACQELLEIARQREDIPPLFDAVLIDEAQDLPPAFFQLVHLFTKDPKRVVWAYDELQKLDETEMANVAELFGRTPTGEPVVNIQNRDDEPRRDIVLPVCYRNTPWALATAHAIGFGVYRSGGLVQHFDDPQLWEDIGYRLDAGALTLGSWVELERSADSSPKYFLERMDSADAVVLRGDFKDEQAQDEWVAEQIIRDVTDGELEHDDILVVLPSAYTSKRRYVRLARTFEEKGLPSHLVGVNNSTDEVFIRGSIAVAHIFRAKGNEAPMVYVVDSQYAGAPFSEVSRRNTIFTAITRSKGWVRVCGWGPAMAGIAGEVTQVQQADFKLRFTIPSAAELAEMRRVNADLQPDNAAARGLMTLEELAGALERNEITAEQLPPKLVRQLNQLSIPDDDL</sequence>
<proteinExistence type="predicted"/>
<dbReference type="EMBL" id="JAEUAW010000003">
    <property type="protein sequence ID" value="MBW9093040.1"/>
    <property type="molecule type" value="Genomic_DNA"/>
</dbReference>
<reference evidence="2 3" key="1">
    <citation type="journal article" date="2021" name="MBio">
        <title>Poor Competitiveness of Bradyrhizobium in Pigeon Pea Root Colonization in Indian Soils.</title>
        <authorList>
            <person name="Chalasani D."/>
            <person name="Basu A."/>
            <person name="Pullabhotla S.V.S.R.N."/>
            <person name="Jorrin B."/>
            <person name="Neal A.L."/>
            <person name="Poole P.S."/>
            <person name="Podile A.R."/>
            <person name="Tkacz A."/>
        </authorList>
    </citation>
    <scope>NUCLEOTIDE SEQUENCE [LARGE SCALE GENOMIC DNA]</scope>
    <source>
        <strain evidence="2 3">HU14</strain>
    </source>
</reference>
<dbReference type="RefSeq" id="WP_220299762.1">
    <property type="nucleotide sequence ID" value="NZ_JAEUAW010000003.1"/>
</dbReference>
<feature type="domain" description="UvrD-like helicase C-terminal" evidence="1">
    <location>
        <begin position="574"/>
        <end position="620"/>
    </location>
</feature>